<feature type="signal peptide" evidence="1">
    <location>
        <begin position="1"/>
        <end position="15"/>
    </location>
</feature>
<reference evidence="2" key="1">
    <citation type="submission" date="2021-03" db="EMBL/GenBank/DDBJ databases">
        <title>Chromosome level genome of the anhydrobiotic midge Polypedilum vanderplanki.</title>
        <authorList>
            <person name="Yoshida Y."/>
            <person name="Kikawada T."/>
            <person name="Gusev O."/>
        </authorList>
    </citation>
    <scope>NUCLEOTIDE SEQUENCE</scope>
    <source>
        <strain evidence="2">NIAS01</strain>
        <tissue evidence="2">Whole body or cell culture</tissue>
    </source>
</reference>
<evidence type="ECO:0008006" key="4">
    <source>
        <dbReference type="Google" id="ProtNLM"/>
    </source>
</evidence>
<name>A0A9J6BRY0_POLVA</name>
<comment type="caution">
    <text evidence="2">The sequence shown here is derived from an EMBL/GenBank/DDBJ whole genome shotgun (WGS) entry which is preliminary data.</text>
</comment>
<dbReference type="OrthoDB" id="6363126at2759"/>
<keyword evidence="1" id="KW-0732">Signal</keyword>
<dbReference type="EMBL" id="JADBJN010000003">
    <property type="protein sequence ID" value="KAG5672575.1"/>
    <property type="molecule type" value="Genomic_DNA"/>
</dbReference>
<evidence type="ECO:0000313" key="2">
    <source>
        <dbReference type="EMBL" id="KAG5672575.1"/>
    </source>
</evidence>
<accession>A0A9J6BRY0</accession>
<feature type="chain" id="PRO_5039930117" description="Ferritin" evidence="1">
    <location>
        <begin position="16"/>
        <end position="240"/>
    </location>
</feature>
<dbReference type="AlphaFoldDB" id="A0A9J6BRY0"/>
<evidence type="ECO:0000313" key="3">
    <source>
        <dbReference type="Proteomes" id="UP001107558"/>
    </source>
</evidence>
<keyword evidence="3" id="KW-1185">Reference proteome</keyword>
<proteinExistence type="predicted"/>
<gene>
    <name evidence="2" type="ORF">PVAND_002692</name>
</gene>
<dbReference type="Proteomes" id="UP001107558">
    <property type="component" value="Chromosome 3"/>
</dbReference>
<dbReference type="Gene3D" id="1.20.1260.10">
    <property type="match status" value="1"/>
</dbReference>
<organism evidence="2 3">
    <name type="scientific">Polypedilum vanderplanki</name>
    <name type="common">Sleeping chironomid midge</name>
    <dbReference type="NCBI Taxonomy" id="319348"/>
    <lineage>
        <taxon>Eukaryota</taxon>
        <taxon>Metazoa</taxon>
        <taxon>Ecdysozoa</taxon>
        <taxon>Arthropoda</taxon>
        <taxon>Hexapoda</taxon>
        <taxon>Insecta</taxon>
        <taxon>Pterygota</taxon>
        <taxon>Neoptera</taxon>
        <taxon>Endopterygota</taxon>
        <taxon>Diptera</taxon>
        <taxon>Nematocera</taxon>
        <taxon>Chironomoidea</taxon>
        <taxon>Chironomidae</taxon>
        <taxon>Chironominae</taxon>
        <taxon>Polypedilum</taxon>
        <taxon>Polypedilum</taxon>
    </lineage>
</organism>
<protein>
    <recommendedName>
        <fullName evidence="4">Ferritin</fullName>
    </recommendedName>
</protein>
<evidence type="ECO:0000256" key="1">
    <source>
        <dbReference type="SAM" id="SignalP"/>
    </source>
</evidence>
<sequence length="240" mass="26887">MKSIIILCFIGIATATLSTDSDKSIETPCPPKNQFGEIAADQCCGNIEDCEIVATSRIVDDNGIGKYDEFIKYTNEYLTRSYEYFFLAAQFGTYAKERPGFEKLLSGLSDSAWNKGIEMIKEITKRGFSHKFILNKETATIMSSANVTELVAIAKAAEIEKSLLVRANDIHRHHSHASLDASHSCGYDAGLSHYIAEEIMEEKTETVRTLTGHANQLKRLFAQDPKLYPLSLFMFDKHLQ</sequence>
<dbReference type="SUPFAM" id="SSF47240">
    <property type="entry name" value="Ferritin-like"/>
    <property type="match status" value="1"/>
</dbReference>
<dbReference type="InterPro" id="IPR009078">
    <property type="entry name" value="Ferritin-like_SF"/>
</dbReference>
<dbReference type="InterPro" id="IPR012347">
    <property type="entry name" value="Ferritin-like"/>
</dbReference>